<evidence type="ECO:0000313" key="2">
    <source>
        <dbReference type="Proteomes" id="UP000315783"/>
    </source>
</evidence>
<protein>
    <submittedName>
        <fullName evidence="1">Uncharacterized protein</fullName>
    </submittedName>
</protein>
<proteinExistence type="predicted"/>
<gene>
    <name evidence="1" type="ORF">IF1G_05222</name>
</gene>
<comment type="caution">
    <text evidence="1">The sequence shown here is derived from an EMBL/GenBank/DDBJ whole genome shotgun (WGS) entry which is preliminary data.</text>
</comment>
<name>A0A545W1S4_9HYPO</name>
<evidence type="ECO:0000313" key="1">
    <source>
        <dbReference type="EMBL" id="TQV96639.1"/>
    </source>
</evidence>
<reference evidence="1 2" key="1">
    <citation type="journal article" date="2019" name="Appl. Microbiol. Biotechnol.">
        <title>Genome sequence of Isaria javanica and comparative genome analysis insights into family S53 peptidase evolution in fungal entomopathogens.</title>
        <authorList>
            <person name="Lin R."/>
            <person name="Zhang X."/>
            <person name="Xin B."/>
            <person name="Zou M."/>
            <person name="Gao Y."/>
            <person name="Qin F."/>
            <person name="Hu Q."/>
            <person name="Xie B."/>
            <person name="Cheng X."/>
        </authorList>
    </citation>
    <scope>NUCLEOTIDE SEQUENCE [LARGE SCALE GENOMIC DNA]</scope>
    <source>
        <strain evidence="1 2">IJ1G</strain>
    </source>
</reference>
<sequence>MYSPLVYFTNDIKRKRQQFNLFCSRSVKVCPLARDGFLLEVFPPGAIDLHLGLLHGLDNLQLTLGNFNNLLDKAGTDLLLEFLDPDLLVSRQLRLILPLDLLVVLEGLALSPDDLVGALSRSADALKLAALVLLAIPLLNALIAGEMPGADYEDTVPELDGAGLAAVDAAASYAELLGIAAHQLPGFGRPRLVAGRRVLLDERQAMLGHGLDRLAVQRCRRQRL</sequence>
<dbReference type="EMBL" id="SPUK01000006">
    <property type="protein sequence ID" value="TQV96639.1"/>
    <property type="molecule type" value="Genomic_DNA"/>
</dbReference>
<dbReference type="Proteomes" id="UP000315783">
    <property type="component" value="Unassembled WGS sequence"/>
</dbReference>
<keyword evidence="2" id="KW-1185">Reference proteome</keyword>
<accession>A0A545W1S4</accession>
<organism evidence="1 2">
    <name type="scientific">Cordyceps javanica</name>
    <dbReference type="NCBI Taxonomy" id="43265"/>
    <lineage>
        <taxon>Eukaryota</taxon>
        <taxon>Fungi</taxon>
        <taxon>Dikarya</taxon>
        <taxon>Ascomycota</taxon>
        <taxon>Pezizomycotina</taxon>
        <taxon>Sordariomycetes</taxon>
        <taxon>Hypocreomycetidae</taxon>
        <taxon>Hypocreales</taxon>
        <taxon>Cordycipitaceae</taxon>
        <taxon>Cordyceps</taxon>
    </lineage>
</organism>
<dbReference type="AlphaFoldDB" id="A0A545W1S4"/>